<keyword evidence="1" id="KW-1133">Transmembrane helix</keyword>
<dbReference type="InterPro" id="IPR025241">
    <property type="entry name" value="DUF4190"/>
</dbReference>
<reference evidence="3" key="1">
    <citation type="submission" date="2020-05" db="EMBL/GenBank/DDBJ databases">
        <authorList>
            <person name="Chiriac C."/>
            <person name="Salcher M."/>
            <person name="Ghai R."/>
            <person name="Kavagutti S V."/>
        </authorList>
    </citation>
    <scope>NUCLEOTIDE SEQUENCE</scope>
</reference>
<keyword evidence="1" id="KW-0812">Transmembrane</keyword>
<dbReference type="EMBL" id="CAEZTM010000092">
    <property type="protein sequence ID" value="CAB4580614.1"/>
    <property type="molecule type" value="Genomic_DNA"/>
</dbReference>
<gene>
    <name evidence="3" type="ORF">UFOPK1684_01375</name>
</gene>
<protein>
    <submittedName>
        <fullName evidence="3">Unannotated protein</fullName>
    </submittedName>
</protein>
<feature type="domain" description="DUF4190" evidence="2">
    <location>
        <begin position="55"/>
        <end position="110"/>
    </location>
</feature>
<dbReference type="AlphaFoldDB" id="A0A6J6F121"/>
<feature type="transmembrane region" description="Helical" evidence="1">
    <location>
        <begin position="55"/>
        <end position="79"/>
    </location>
</feature>
<keyword evidence="1" id="KW-0472">Membrane</keyword>
<accession>A0A6J6F121</accession>
<feature type="transmembrane region" description="Helical" evidence="1">
    <location>
        <begin position="91"/>
        <end position="119"/>
    </location>
</feature>
<organism evidence="3">
    <name type="scientific">freshwater metagenome</name>
    <dbReference type="NCBI Taxonomy" id="449393"/>
    <lineage>
        <taxon>unclassified sequences</taxon>
        <taxon>metagenomes</taxon>
        <taxon>ecological metagenomes</taxon>
    </lineage>
</organism>
<proteinExistence type="predicted"/>
<evidence type="ECO:0000256" key="1">
    <source>
        <dbReference type="SAM" id="Phobius"/>
    </source>
</evidence>
<name>A0A6J6F121_9ZZZZ</name>
<evidence type="ECO:0000259" key="2">
    <source>
        <dbReference type="Pfam" id="PF13828"/>
    </source>
</evidence>
<dbReference type="Pfam" id="PF13828">
    <property type="entry name" value="DUF4190"/>
    <property type="match status" value="1"/>
</dbReference>
<sequence length="122" mass="12630">MKTALPTDHLEALTAARILNETAAIPVVGSDQDPALTQPAESVGEAEVAPSGWNVLSIVSLVLALALSPLAALFGYMAVGQIRRSAQRGEAIAWVAVALGWLWAVAYVVAGAVLGLTWIQVA</sequence>
<evidence type="ECO:0000313" key="3">
    <source>
        <dbReference type="EMBL" id="CAB4580614.1"/>
    </source>
</evidence>